<feature type="region of interest" description="Disordered" evidence="1">
    <location>
        <begin position="74"/>
        <end position="101"/>
    </location>
</feature>
<dbReference type="EMBL" id="GBRH01275893">
    <property type="protein sequence ID" value="JAD22002.1"/>
    <property type="molecule type" value="Transcribed_RNA"/>
</dbReference>
<evidence type="ECO:0000313" key="2">
    <source>
        <dbReference type="EMBL" id="JAD22002.1"/>
    </source>
</evidence>
<evidence type="ECO:0000256" key="1">
    <source>
        <dbReference type="SAM" id="MobiDB-lite"/>
    </source>
</evidence>
<protein>
    <submittedName>
        <fullName evidence="2">Uncharacterized protein</fullName>
    </submittedName>
</protein>
<organism evidence="2">
    <name type="scientific">Arundo donax</name>
    <name type="common">Giant reed</name>
    <name type="synonym">Donax arundinaceus</name>
    <dbReference type="NCBI Taxonomy" id="35708"/>
    <lineage>
        <taxon>Eukaryota</taxon>
        <taxon>Viridiplantae</taxon>
        <taxon>Streptophyta</taxon>
        <taxon>Embryophyta</taxon>
        <taxon>Tracheophyta</taxon>
        <taxon>Spermatophyta</taxon>
        <taxon>Magnoliopsida</taxon>
        <taxon>Liliopsida</taxon>
        <taxon>Poales</taxon>
        <taxon>Poaceae</taxon>
        <taxon>PACMAD clade</taxon>
        <taxon>Arundinoideae</taxon>
        <taxon>Arundineae</taxon>
        <taxon>Arundo</taxon>
    </lineage>
</organism>
<reference evidence="2" key="1">
    <citation type="submission" date="2014-09" db="EMBL/GenBank/DDBJ databases">
        <authorList>
            <person name="Magalhaes I.L.F."/>
            <person name="Oliveira U."/>
            <person name="Santos F.R."/>
            <person name="Vidigal T.H.D.A."/>
            <person name="Brescovit A.D."/>
            <person name="Santos A.J."/>
        </authorList>
    </citation>
    <scope>NUCLEOTIDE SEQUENCE</scope>
    <source>
        <tissue evidence="2">Shoot tissue taken approximately 20 cm above the soil surface</tissue>
    </source>
</reference>
<feature type="region of interest" description="Disordered" evidence="1">
    <location>
        <begin position="1"/>
        <end position="25"/>
    </location>
</feature>
<name>A0A0A8YFL3_ARUDO</name>
<accession>A0A0A8YFL3</accession>
<dbReference type="AlphaFoldDB" id="A0A0A8YFL3"/>
<feature type="compositionally biased region" description="Polar residues" evidence="1">
    <location>
        <begin position="92"/>
        <end position="101"/>
    </location>
</feature>
<reference evidence="2" key="2">
    <citation type="journal article" date="2015" name="Data Brief">
        <title>Shoot transcriptome of the giant reed, Arundo donax.</title>
        <authorList>
            <person name="Barrero R.A."/>
            <person name="Guerrero F.D."/>
            <person name="Moolhuijzen P."/>
            <person name="Goolsby J.A."/>
            <person name="Tidwell J."/>
            <person name="Bellgard S.E."/>
            <person name="Bellgard M.I."/>
        </authorList>
    </citation>
    <scope>NUCLEOTIDE SEQUENCE</scope>
    <source>
        <tissue evidence="2">Shoot tissue taken approximately 20 cm above the soil surface</tissue>
    </source>
</reference>
<sequence length="101" mass="11529">MVRSVLCNTTSNQHSGGTDSGTTHFNKQKLQKLQMKGEQRYSRCVHKSTLSLLPFLEENRTNTPFCLPMKQVDSRLERDRRKSSKAPKHLTIASSRTNLPN</sequence>
<proteinExistence type="predicted"/>